<accession>A0AAP0JQN5</accession>
<dbReference type="Proteomes" id="UP001417504">
    <property type="component" value="Unassembled WGS sequence"/>
</dbReference>
<dbReference type="PANTHER" id="PTHR47364:SF2">
    <property type="entry name" value="CYSTEINE PROTEINASE INHIBITOR 5"/>
    <property type="match status" value="1"/>
</dbReference>
<protein>
    <recommendedName>
        <fullName evidence="3">Cystatin domain-containing protein</fullName>
    </recommendedName>
</protein>
<dbReference type="Gene3D" id="3.10.450.10">
    <property type="match status" value="2"/>
</dbReference>
<proteinExistence type="predicted"/>
<reference evidence="4 5" key="1">
    <citation type="submission" date="2024-01" db="EMBL/GenBank/DDBJ databases">
        <title>Genome assemblies of Stephania.</title>
        <authorList>
            <person name="Yang L."/>
        </authorList>
    </citation>
    <scope>NUCLEOTIDE SEQUENCE [LARGE SCALE GENOMIC DNA]</scope>
    <source>
        <strain evidence="4">QJT</strain>
        <tissue evidence="4">Leaf</tissue>
    </source>
</reference>
<name>A0AAP0JQN5_9MAGN</name>
<evidence type="ECO:0000256" key="2">
    <source>
        <dbReference type="ARBA" id="ARBA00022704"/>
    </source>
</evidence>
<dbReference type="SMART" id="SM00043">
    <property type="entry name" value="CY"/>
    <property type="match status" value="2"/>
</dbReference>
<gene>
    <name evidence="4" type="ORF">Sjap_009035</name>
</gene>
<evidence type="ECO:0000313" key="5">
    <source>
        <dbReference type="Proteomes" id="UP001417504"/>
    </source>
</evidence>
<dbReference type="InterPro" id="IPR046350">
    <property type="entry name" value="Cystatin_sf"/>
</dbReference>
<dbReference type="CDD" id="cd00042">
    <property type="entry name" value="CY"/>
    <property type="match status" value="2"/>
</dbReference>
<dbReference type="PANTHER" id="PTHR47364">
    <property type="entry name" value="CYSTEINE PROTEINASE INHIBITOR 5"/>
    <property type="match status" value="1"/>
</dbReference>
<dbReference type="InterPro" id="IPR018073">
    <property type="entry name" value="Prot_inh_cystat_CS"/>
</dbReference>
<evidence type="ECO:0000259" key="3">
    <source>
        <dbReference type="SMART" id="SM00043"/>
    </source>
</evidence>
<dbReference type="EMBL" id="JBBNAE010000003">
    <property type="protein sequence ID" value="KAK9138441.1"/>
    <property type="molecule type" value="Genomic_DNA"/>
</dbReference>
<evidence type="ECO:0000313" key="4">
    <source>
        <dbReference type="EMBL" id="KAK9138441.1"/>
    </source>
</evidence>
<evidence type="ECO:0000256" key="1">
    <source>
        <dbReference type="ARBA" id="ARBA00022690"/>
    </source>
</evidence>
<dbReference type="InterPro" id="IPR000010">
    <property type="entry name" value="Cystatin_dom"/>
</dbReference>
<keyword evidence="5" id="KW-1185">Reference proteome</keyword>
<dbReference type="GO" id="GO:0004869">
    <property type="term" value="F:cysteine-type endopeptidase inhibitor activity"/>
    <property type="evidence" value="ECO:0007669"/>
    <property type="project" value="UniProtKB-KW"/>
</dbReference>
<sequence>MAGKGTVFLRMGGYEPIDVNDLHAIDLARFAVEEHNKKAHTHLIFIDLVKGEEQIVAGRNYKLIVRVVNGIGGPIHSYLAQLYEGLDGQRVLQSFTFLIAYIPQPGGWQPIEDVKEVEAIGRFAVNEHNKQAHAHLKFEEVVKGEIQIVEGINYKLILRAIIEEKPYTYMALVFEDLKRHKSLIDFVPSN</sequence>
<feature type="domain" description="Cystatin" evidence="3">
    <location>
        <begin position="103"/>
        <end position="189"/>
    </location>
</feature>
<organism evidence="4 5">
    <name type="scientific">Stephania japonica</name>
    <dbReference type="NCBI Taxonomy" id="461633"/>
    <lineage>
        <taxon>Eukaryota</taxon>
        <taxon>Viridiplantae</taxon>
        <taxon>Streptophyta</taxon>
        <taxon>Embryophyta</taxon>
        <taxon>Tracheophyta</taxon>
        <taxon>Spermatophyta</taxon>
        <taxon>Magnoliopsida</taxon>
        <taxon>Ranunculales</taxon>
        <taxon>Menispermaceae</taxon>
        <taxon>Menispermoideae</taxon>
        <taxon>Cissampelideae</taxon>
        <taxon>Stephania</taxon>
    </lineage>
</organism>
<feature type="domain" description="Cystatin" evidence="3">
    <location>
        <begin position="9"/>
        <end position="98"/>
    </location>
</feature>
<dbReference type="AlphaFoldDB" id="A0AAP0JQN5"/>
<comment type="caution">
    <text evidence="4">The sequence shown here is derived from an EMBL/GenBank/DDBJ whole genome shotgun (WGS) entry which is preliminary data.</text>
</comment>
<dbReference type="Pfam" id="PF16845">
    <property type="entry name" value="SQAPI"/>
    <property type="match status" value="2"/>
</dbReference>
<dbReference type="SUPFAM" id="SSF54403">
    <property type="entry name" value="Cystatin/monellin"/>
    <property type="match status" value="2"/>
</dbReference>
<dbReference type="PROSITE" id="PS00287">
    <property type="entry name" value="CYSTATIN"/>
    <property type="match status" value="1"/>
</dbReference>
<keyword evidence="2" id="KW-0789">Thiol protease inhibitor</keyword>
<keyword evidence="1" id="KW-0646">Protease inhibitor</keyword>